<comment type="subcellular location">
    <subcellularLocation>
        <location evidence="1">Secreted</location>
    </subcellularLocation>
</comment>
<evidence type="ECO:0000256" key="1">
    <source>
        <dbReference type="ARBA" id="ARBA00004613"/>
    </source>
</evidence>
<keyword evidence="6" id="KW-0372">Hormone</keyword>
<dbReference type="GO" id="GO:0007218">
    <property type="term" value="P:neuropeptide signaling pathway"/>
    <property type="evidence" value="ECO:0007669"/>
    <property type="project" value="UniProtKB-KW"/>
</dbReference>
<dbReference type="GO" id="GO:0005615">
    <property type="term" value="C:extracellular space"/>
    <property type="evidence" value="ECO:0007669"/>
    <property type="project" value="TreeGrafter"/>
</dbReference>
<dbReference type="GO" id="GO:0005184">
    <property type="term" value="F:neuropeptide hormone activity"/>
    <property type="evidence" value="ECO:0007669"/>
    <property type="project" value="TreeGrafter"/>
</dbReference>
<keyword evidence="13" id="KW-1185">Reference proteome</keyword>
<evidence type="ECO:0000256" key="3">
    <source>
        <dbReference type="ARBA" id="ARBA00019079"/>
    </source>
</evidence>
<dbReference type="InterPro" id="IPR008174">
    <property type="entry name" value="Galanin"/>
</dbReference>
<evidence type="ECO:0000256" key="7">
    <source>
        <dbReference type="ARBA" id="ARBA00022729"/>
    </source>
</evidence>
<keyword evidence="4" id="KW-0964">Secreted</keyword>
<feature type="domain" description="Galanin" evidence="10">
    <location>
        <begin position="64"/>
        <end position="83"/>
    </location>
</feature>
<feature type="domain" description="Galanin message associated peptide (GMAP)" evidence="11">
    <location>
        <begin position="84"/>
        <end position="122"/>
    </location>
</feature>
<comment type="similarity">
    <text evidence="2">Belongs to the galanin family.</text>
</comment>
<dbReference type="Pfam" id="PF06540">
    <property type="entry name" value="GMAP"/>
    <property type="match status" value="1"/>
</dbReference>
<dbReference type="PANTHER" id="PTHR16839">
    <property type="entry name" value="GALANIN"/>
    <property type="match status" value="1"/>
</dbReference>
<keyword evidence="5" id="KW-0165">Cleavage on pair of basic residues</keyword>
<name>A0A671S3G5_9TELE</name>
<feature type="chain" id="PRO_5025496766" description="Galanin peptides" evidence="9">
    <location>
        <begin position="24"/>
        <end position="141"/>
    </location>
</feature>
<evidence type="ECO:0000259" key="11">
    <source>
        <dbReference type="Pfam" id="PF06540"/>
    </source>
</evidence>
<dbReference type="PANTHER" id="PTHR16839:SF1">
    <property type="entry name" value="GALANIN PEPTIDES"/>
    <property type="match status" value="1"/>
</dbReference>
<evidence type="ECO:0000256" key="2">
    <source>
        <dbReference type="ARBA" id="ARBA00006871"/>
    </source>
</evidence>
<dbReference type="InterPro" id="IPR008175">
    <property type="entry name" value="Galanin_pre"/>
</dbReference>
<protein>
    <recommendedName>
        <fullName evidence="3">Galanin peptides</fullName>
    </recommendedName>
</protein>
<evidence type="ECO:0000256" key="5">
    <source>
        <dbReference type="ARBA" id="ARBA00022685"/>
    </source>
</evidence>
<dbReference type="Ensembl" id="ENSSANT00000096629.1">
    <property type="protein sequence ID" value="ENSSANP00000090957.1"/>
    <property type="gene ID" value="ENSSANG00000044968.1"/>
</dbReference>
<evidence type="ECO:0000256" key="4">
    <source>
        <dbReference type="ARBA" id="ARBA00022525"/>
    </source>
</evidence>
<dbReference type="GO" id="GO:0030141">
    <property type="term" value="C:secretory granule"/>
    <property type="evidence" value="ECO:0007669"/>
    <property type="project" value="TreeGrafter"/>
</dbReference>
<keyword evidence="7 9" id="KW-0732">Signal</keyword>
<reference evidence="12" key="2">
    <citation type="submission" date="2025-09" db="UniProtKB">
        <authorList>
            <consortium name="Ensembl"/>
        </authorList>
    </citation>
    <scope>IDENTIFICATION</scope>
</reference>
<sequence length="141" mass="15854">MHRCVGGVCVSLIVCAFLTETLGMAIAAKEKRGWTLNSSSVLVSRIDHLIQIKDTPSARGREDLLGQYAIDSHRGLSDKHGLAGKREMPISRQVRNMHPALRIADEDIVHTIIDFLSYLKLKGKCSCYLIRDFFIRSMKLK</sequence>
<proteinExistence type="inferred from homology"/>
<evidence type="ECO:0000313" key="13">
    <source>
        <dbReference type="Proteomes" id="UP000472260"/>
    </source>
</evidence>
<evidence type="ECO:0000256" key="8">
    <source>
        <dbReference type="ARBA" id="ARBA00023320"/>
    </source>
</evidence>
<feature type="signal peptide" evidence="9">
    <location>
        <begin position="1"/>
        <end position="23"/>
    </location>
</feature>
<reference evidence="12" key="1">
    <citation type="submission" date="2025-08" db="UniProtKB">
        <authorList>
            <consortium name="Ensembl"/>
        </authorList>
    </citation>
    <scope>IDENTIFICATION</scope>
</reference>
<dbReference type="Pfam" id="PF01296">
    <property type="entry name" value="Galanin"/>
    <property type="match status" value="1"/>
</dbReference>
<dbReference type="Proteomes" id="UP000472260">
    <property type="component" value="Unassembled WGS sequence"/>
</dbReference>
<evidence type="ECO:0000256" key="9">
    <source>
        <dbReference type="SAM" id="SignalP"/>
    </source>
</evidence>
<evidence type="ECO:0000259" key="10">
    <source>
        <dbReference type="Pfam" id="PF01296"/>
    </source>
</evidence>
<keyword evidence="8" id="KW-0527">Neuropeptide</keyword>
<evidence type="ECO:0000313" key="12">
    <source>
        <dbReference type="Ensembl" id="ENSSANP00000090957.1"/>
    </source>
</evidence>
<dbReference type="InterPro" id="IPR013068">
    <property type="entry name" value="GMAP"/>
</dbReference>
<accession>A0A671S3G5</accession>
<dbReference type="AlphaFoldDB" id="A0A671S3G5"/>
<evidence type="ECO:0000256" key="6">
    <source>
        <dbReference type="ARBA" id="ARBA00022702"/>
    </source>
</evidence>
<dbReference type="GO" id="GO:0031763">
    <property type="term" value="F:galanin receptor binding"/>
    <property type="evidence" value="ECO:0007669"/>
    <property type="project" value="TreeGrafter"/>
</dbReference>
<dbReference type="SMART" id="SM00071">
    <property type="entry name" value="Galanin"/>
    <property type="match status" value="1"/>
</dbReference>
<organism evidence="12 13">
    <name type="scientific">Sinocyclocheilus anshuiensis</name>
    <dbReference type="NCBI Taxonomy" id="1608454"/>
    <lineage>
        <taxon>Eukaryota</taxon>
        <taxon>Metazoa</taxon>
        <taxon>Chordata</taxon>
        <taxon>Craniata</taxon>
        <taxon>Vertebrata</taxon>
        <taxon>Euteleostomi</taxon>
        <taxon>Actinopterygii</taxon>
        <taxon>Neopterygii</taxon>
        <taxon>Teleostei</taxon>
        <taxon>Ostariophysi</taxon>
        <taxon>Cypriniformes</taxon>
        <taxon>Cyprinidae</taxon>
        <taxon>Cyprininae</taxon>
        <taxon>Sinocyclocheilus</taxon>
    </lineage>
</organism>